<name>A0A5M8PMY2_9LECA</name>
<accession>A0A5M8PMY2</accession>
<dbReference type="OrthoDB" id="2117453at2759"/>
<evidence type="ECO:0000313" key="7">
    <source>
        <dbReference type="EMBL" id="KAA6410046.1"/>
    </source>
</evidence>
<gene>
    <name evidence="7" type="ORF">FRX48_06660</name>
</gene>
<evidence type="ECO:0000256" key="1">
    <source>
        <dbReference type="ARBA" id="ARBA00004141"/>
    </source>
</evidence>
<evidence type="ECO:0000256" key="4">
    <source>
        <dbReference type="ARBA" id="ARBA00023136"/>
    </source>
</evidence>
<feature type="transmembrane region" description="Helical" evidence="5">
    <location>
        <begin position="43"/>
        <end position="62"/>
    </location>
</feature>
<feature type="transmembrane region" description="Helical" evidence="5">
    <location>
        <begin position="74"/>
        <end position="103"/>
    </location>
</feature>
<dbReference type="GO" id="GO:0016020">
    <property type="term" value="C:membrane"/>
    <property type="evidence" value="ECO:0007669"/>
    <property type="project" value="UniProtKB-SubCell"/>
</dbReference>
<dbReference type="PANTHER" id="PTHR37451:SF1">
    <property type="entry name" value="MARVEL DOMAIN-CONTAINING PROTEIN"/>
    <property type="match status" value="1"/>
</dbReference>
<dbReference type="PANTHER" id="PTHR37451">
    <property type="entry name" value="MARVEL DOMAIN"/>
    <property type="match status" value="1"/>
</dbReference>
<comment type="subcellular location">
    <subcellularLocation>
        <location evidence="1">Membrane</location>
        <topology evidence="1">Multi-pass membrane protein</topology>
    </subcellularLocation>
</comment>
<comment type="caution">
    <text evidence="7">The sequence shown here is derived from an EMBL/GenBank/DDBJ whole genome shotgun (WGS) entry which is preliminary data.</text>
</comment>
<evidence type="ECO:0000256" key="2">
    <source>
        <dbReference type="ARBA" id="ARBA00022692"/>
    </source>
</evidence>
<evidence type="ECO:0000256" key="5">
    <source>
        <dbReference type="SAM" id="Phobius"/>
    </source>
</evidence>
<proteinExistence type="predicted"/>
<feature type="domain" description="MARVEL" evidence="6">
    <location>
        <begin position="7"/>
        <end position="131"/>
    </location>
</feature>
<dbReference type="AlphaFoldDB" id="A0A5M8PMY2"/>
<evidence type="ECO:0000313" key="8">
    <source>
        <dbReference type="Proteomes" id="UP000324767"/>
    </source>
</evidence>
<evidence type="ECO:0000256" key="3">
    <source>
        <dbReference type="ARBA" id="ARBA00022989"/>
    </source>
</evidence>
<keyword evidence="2 5" id="KW-0812">Transmembrane</keyword>
<sequence length="163" mass="17268">MAYNLAFPLRILQFLLAIIVLALTSYVAHWYNTRTISPSPHSINFLIFTSVWTLLSVLYLGLSPSYSPRAAHKHAILAVDGLTCLFWLAGWIALAAFLAGLLFCTGHVCGAAKAAAVLGVLEWLLFVVTTTLAVLHALRTRGASGTKAAAAAGVHDGGVHTGV</sequence>
<dbReference type="Pfam" id="PF01284">
    <property type="entry name" value="MARVEL"/>
    <property type="match status" value="1"/>
</dbReference>
<organism evidence="7 8">
    <name type="scientific">Lasallia pustulata</name>
    <dbReference type="NCBI Taxonomy" id="136370"/>
    <lineage>
        <taxon>Eukaryota</taxon>
        <taxon>Fungi</taxon>
        <taxon>Dikarya</taxon>
        <taxon>Ascomycota</taxon>
        <taxon>Pezizomycotina</taxon>
        <taxon>Lecanoromycetes</taxon>
        <taxon>OSLEUM clade</taxon>
        <taxon>Umbilicariomycetidae</taxon>
        <taxon>Umbilicariales</taxon>
        <taxon>Umbilicariaceae</taxon>
        <taxon>Lasallia</taxon>
    </lineage>
</organism>
<protein>
    <recommendedName>
        <fullName evidence="6">MARVEL domain-containing protein</fullName>
    </recommendedName>
</protein>
<dbReference type="EMBL" id="VXIT01000010">
    <property type="protein sequence ID" value="KAA6410046.1"/>
    <property type="molecule type" value="Genomic_DNA"/>
</dbReference>
<keyword evidence="4 5" id="KW-0472">Membrane</keyword>
<dbReference type="Proteomes" id="UP000324767">
    <property type="component" value="Unassembled WGS sequence"/>
</dbReference>
<feature type="transmembrane region" description="Helical" evidence="5">
    <location>
        <begin position="115"/>
        <end position="138"/>
    </location>
</feature>
<keyword evidence="3 5" id="KW-1133">Transmembrane helix</keyword>
<feature type="transmembrane region" description="Helical" evidence="5">
    <location>
        <begin position="12"/>
        <end position="31"/>
    </location>
</feature>
<dbReference type="InterPro" id="IPR008253">
    <property type="entry name" value="Marvel"/>
</dbReference>
<reference evidence="7 8" key="1">
    <citation type="submission" date="2019-09" db="EMBL/GenBank/DDBJ databases">
        <title>The hologenome of the rock-dwelling lichen Lasallia pustulata.</title>
        <authorList>
            <person name="Greshake Tzovaras B."/>
            <person name="Segers F."/>
            <person name="Bicker A."/>
            <person name="Dal Grande F."/>
            <person name="Otte J."/>
            <person name="Hankeln T."/>
            <person name="Schmitt I."/>
            <person name="Ebersberger I."/>
        </authorList>
    </citation>
    <scope>NUCLEOTIDE SEQUENCE [LARGE SCALE GENOMIC DNA]</scope>
    <source>
        <strain evidence="7">A1-1</strain>
    </source>
</reference>
<evidence type="ECO:0000259" key="6">
    <source>
        <dbReference type="Pfam" id="PF01284"/>
    </source>
</evidence>